<dbReference type="AlphaFoldDB" id="A0A917DI07"/>
<accession>A0A917DI07</accession>
<proteinExistence type="inferred from homology"/>
<dbReference type="GO" id="GO:0034599">
    <property type="term" value="P:cellular response to oxidative stress"/>
    <property type="evidence" value="ECO:0007669"/>
    <property type="project" value="TreeGrafter"/>
</dbReference>
<evidence type="ECO:0000256" key="12">
    <source>
        <dbReference type="ARBA" id="ARBA00049091"/>
    </source>
</evidence>
<keyword evidence="16" id="KW-1185">Reference proteome</keyword>
<dbReference type="InterPro" id="IPR000866">
    <property type="entry name" value="AhpC/TSA"/>
</dbReference>
<evidence type="ECO:0000256" key="4">
    <source>
        <dbReference type="ARBA" id="ARBA00022559"/>
    </source>
</evidence>
<dbReference type="Gene3D" id="3.40.30.10">
    <property type="entry name" value="Glutaredoxin"/>
    <property type="match status" value="1"/>
</dbReference>
<dbReference type="EC" id="1.11.1.24" evidence="3"/>
<comment type="caution">
    <text evidence="15">The sequence shown here is derived from an EMBL/GenBank/DDBJ whole genome shotgun (WGS) entry which is preliminary data.</text>
</comment>
<dbReference type="InterPro" id="IPR050924">
    <property type="entry name" value="Peroxiredoxin_BCP/PrxQ"/>
</dbReference>
<keyword evidence="7" id="KW-1015">Disulfide bond</keyword>
<evidence type="ECO:0000256" key="3">
    <source>
        <dbReference type="ARBA" id="ARBA00013017"/>
    </source>
</evidence>
<evidence type="ECO:0000256" key="11">
    <source>
        <dbReference type="ARBA" id="ARBA00042639"/>
    </source>
</evidence>
<evidence type="ECO:0000256" key="2">
    <source>
        <dbReference type="ARBA" id="ARBA00011245"/>
    </source>
</evidence>
<dbReference type="InterPro" id="IPR013766">
    <property type="entry name" value="Thioredoxin_domain"/>
</dbReference>
<gene>
    <name evidence="15" type="ORF">GCM10010989_08800</name>
</gene>
<dbReference type="CDD" id="cd03017">
    <property type="entry name" value="PRX_BCP"/>
    <property type="match status" value="1"/>
</dbReference>
<keyword evidence="6" id="KW-0560">Oxidoreductase</keyword>
<dbReference type="InterPro" id="IPR024706">
    <property type="entry name" value="Peroxiredoxin_AhpC-typ"/>
</dbReference>
<comment type="catalytic activity">
    <reaction evidence="12">
        <text>a hydroperoxide + [thioredoxin]-dithiol = an alcohol + [thioredoxin]-disulfide + H2O</text>
        <dbReference type="Rhea" id="RHEA:62620"/>
        <dbReference type="Rhea" id="RHEA-COMP:10698"/>
        <dbReference type="Rhea" id="RHEA-COMP:10700"/>
        <dbReference type="ChEBI" id="CHEBI:15377"/>
        <dbReference type="ChEBI" id="CHEBI:29950"/>
        <dbReference type="ChEBI" id="CHEBI:30879"/>
        <dbReference type="ChEBI" id="CHEBI:35924"/>
        <dbReference type="ChEBI" id="CHEBI:50058"/>
        <dbReference type="EC" id="1.11.1.24"/>
    </reaction>
</comment>
<reference evidence="15 16" key="1">
    <citation type="journal article" date="2014" name="Int. J. Syst. Evol. Microbiol.">
        <title>Complete genome sequence of Corynebacterium casei LMG S-19264T (=DSM 44701T), isolated from a smear-ripened cheese.</title>
        <authorList>
            <consortium name="US DOE Joint Genome Institute (JGI-PGF)"/>
            <person name="Walter F."/>
            <person name="Albersmeier A."/>
            <person name="Kalinowski J."/>
            <person name="Ruckert C."/>
        </authorList>
    </citation>
    <scope>NUCLEOTIDE SEQUENCE [LARGE SCALE GENOMIC DNA]</scope>
    <source>
        <strain evidence="15 16">CGMCC 1.15358</strain>
    </source>
</reference>
<dbReference type="GO" id="GO:0045454">
    <property type="term" value="P:cell redox homeostasis"/>
    <property type="evidence" value="ECO:0007669"/>
    <property type="project" value="TreeGrafter"/>
</dbReference>
<evidence type="ECO:0000256" key="10">
    <source>
        <dbReference type="ARBA" id="ARBA00038489"/>
    </source>
</evidence>
<organism evidence="15 16">
    <name type="scientific">Croceicoccus pelagius</name>
    <dbReference type="NCBI Taxonomy" id="1703341"/>
    <lineage>
        <taxon>Bacteria</taxon>
        <taxon>Pseudomonadati</taxon>
        <taxon>Pseudomonadota</taxon>
        <taxon>Alphaproteobacteria</taxon>
        <taxon>Sphingomonadales</taxon>
        <taxon>Erythrobacteraceae</taxon>
        <taxon>Croceicoccus</taxon>
    </lineage>
</organism>
<dbReference type="OrthoDB" id="9812811at2"/>
<evidence type="ECO:0000259" key="14">
    <source>
        <dbReference type="PROSITE" id="PS51352"/>
    </source>
</evidence>
<dbReference type="PANTHER" id="PTHR42801">
    <property type="entry name" value="THIOREDOXIN-DEPENDENT PEROXIDE REDUCTASE"/>
    <property type="match status" value="1"/>
</dbReference>
<evidence type="ECO:0000256" key="13">
    <source>
        <dbReference type="PIRSR" id="PIRSR000239-1"/>
    </source>
</evidence>
<dbReference type="EMBL" id="BMIO01000002">
    <property type="protein sequence ID" value="GGD36892.1"/>
    <property type="molecule type" value="Genomic_DNA"/>
</dbReference>
<dbReference type="GO" id="GO:0008379">
    <property type="term" value="F:thioredoxin peroxidase activity"/>
    <property type="evidence" value="ECO:0007669"/>
    <property type="project" value="TreeGrafter"/>
</dbReference>
<sequence>MTDTRPDAGDAFPDIAMETPDGGSVSIKDFAGQKVVVFFYPKANTPGCTTEAKDFSALLPEFEKAGVAVLGASKDKPAAQQKFIDKQELTVPIASDPVENGVTDALGVWTEKKNYGRTYMGIERSTFLVGPDGKVAQVWRKVRVKGHAEAVLEAAKAL</sequence>
<keyword evidence="8" id="KW-0676">Redox-active center</keyword>
<evidence type="ECO:0000313" key="15">
    <source>
        <dbReference type="EMBL" id="GGD36892.1"/>
    </source>
</evidence>
<dbReference type="PIRSF" id="PIRSF000239">
    <property type="entry name" value="AHPC"/>
    <property type="match status" value="1"/>
</dbReference>
<dbReference type="PROSITE" id="PS51352">
    <property type="entry name" value="THIOREDOXIN_2"/>
    <property type="match status" value="1"/>
</dbReference>
<dbReference type="Pfam" id="PF00578">
    <property type="entry name" value="AhpC-TSA"/>
    <property type="match status" value="1"/>
</dbReference>
<keyword evidence="4" id="KW-0575">Peroxidase</keyword>
<evidence type="ECO:0000256" key="6">
    <source>
        <dbReference type="ARBA" id="ARBA00023002"/>
    </source>
</evidence>
<dbReference type="RefSeq" id="WP_066764853.1">
    <property type="nucleotide sequence ID" value="NZ_BMIO01000002.1"/>
</dbReference>
<dbReference type="SUPFAM" id="SSF52833">
    <property type="entry name" value="Thioredoxin-like"/>
    <property type="match status" value="1"/>
</dbReference>
<comment type="similarity">
    <text evidence="10">Belongs to the peroxiredoxin family. BCP/PrxQ subfamily.</text>
</comment>
<evidence type="ECO:0000256" key="7">
    <source>
        <dbReference type="ARBA" id="ARBA00023157"/>
    </source>
</evidence>
<dbReference type="GO" id="GO:0005737">
    <property type="term" value="C:cytoplasm"/>
    <property type="evidence" value="ECO:0007669"/>
    <property type="project" value="TreeGrafter"/>
</dbReference>
<evidence type="ECO:0000256" key="5">
    <source>
        <dbReference type="ARBA" id="ARBA00022862"/>
    </source>
</evidence>
<comment type="subunit">
    <text evidence="2">Monomer.</text>
</comment>
<name>A0A917DI07_9SPHN</name>
<evidence type="ECO:0000256" key="1">
    <source>
        <dbReference type="ARBA" id="ARBA00003330"/>
    </source>
</evidence>
<keyword evidence="5" id="KW-0049">Antioxidant</keyword>
<evidence type="ECO:0000256" key="8">
    <source>
        <dbReference type="ARBA" id="ARBA00023284"/>
    </source>
</evidence>
<dbReference type="Proteomes" id="UP000598997">
    <property type="component" value="Unassembled WGS sequence"/>
</dbReference>
<evidence type="ECO:0000256" key="9">
    <source>
        <dbReference type="ARBA" id="ARBA00032824"/>
    </source>
</evidence>
<evidence type="ECO:0000313" key="16">
    <source>
        <dbReference type="Proteomes" id="UP000598997"/>
    </source>
</evidence>
<feature type="domain" description="Thioredoxin" evidence="14">
    <location>
        <begin position="6"/>
        <end position="158"/>
    </location>
</feature>
<dbReference type="PANTHER" id="PTHR42801:SF4">
    <property type="entry name" value="AHPC_TSA FAMILY PROTEIN"/>
    <property type="match status" value="1"/>
</dbReference>
<dbReference type="InterPro" id="IPR036249">
    <property type="entry name" value="Thioredoxin-like_sf"/>
</dbReference>
<dbReference type="FunFam" id="3.40.30.10:FF:000007">
    <property type="entry name" value="Thioredoxin-dependent thiol peroxidase"/>
    <property type="match status" value="1"/>
</dbReference>
<protein>
    <recommendedName>
        <fullName evidence="3">thioredoxin-dependent peroxiredoxin</fullName>
        <ecNumber evidence="3">1.11.1.24</ecNumber>
    </recommendedName>
    <alternativeName>
        <fullName evidence="9">Thioredoxin peroxidase</fullName>
    </alternativeName>
    <alternativeName>
        <fullName evidence="11">Thioredoxin-dependent peroxiredoxin Bcp</fullName>
    </alternativeName>
</protein>
<comment type="function">
    <text evidence="1">Thiol-specific peroxidase that catalyzes the reduction of hydrogen peroxide and organic hydroperoxides to water and alcohols, respectively. Plays a role in cell protection against oxidative stress by detoxifying peroxides and as sensor of hydrogen peroxide-mediated signaling events.</text>
</comment>
<feature type="active site" description="Cysteine sulfenic acid (-SOH) intermediate; for peroxidase activity" evidence="13">
    <location>
        <position position="48"/>
    </location>
</feature>